<evidence type="ECO:0000259" key="1">
    <source>
        <dbReference type="PROSITE" id="PS50943"/>
    </source>
</evidence>
<gene>
    <name evidence="2" type="ORF">F0Q45_13055</name>
</gene>
<dbReference type="SUPFAM" id="SSF47413">
    <property type="entry name" value="lambda repressor-like DNA-binding domains"/>
    <property type="match status" value="1"/>
</dbReference>
<reference evidence="2 3" key="1">
    <citation type="submission" date="2019-09" db="EMBL/GenBank/DDBJ databases">
        <title>Report of infection by Mycobacterium simiae a patient suffering from pulmonary tuberculosis.</title>
        <authorList>
            <person name="Mohanty P.S."/>
            <person name="Bansal A.K."/>
            <person name="Singh H."/>
            <person name="Sharma S."/>
            <person name="Patil S.A."/>
            <person name="Upadhaya P."/>
            <person name="Singh P.K."/>
            <person name="Kumar D."/>
            <person name="Kumar S."/>
            <person name="Singh R.K."/>
            <person name="Chaudhary B."/>
        </authorList>
    </citation>
    <scope>NUCLEOTIDE SEQUENCE [LARGE SCALE GENOMIC DNA]</scope>
    <source>
        <strain evidence="2 3">JAL-560-SIM</strain>
    </source>
</reference>
<proteinExistence type="predicted"/>
<name>A0A5B1BMH9_MYCSI</name>
<dbReference type="Proteomes" id="UP000324701">
    <property type="component" value="Unassembled WGS sequence"/>
</dbReference>
<keyword evidence="3" id="KW-1185">Reference proteome</keyword>
<dbReference type="InterPro" id="IPR010982">
    <property type="entry name" value="Lambda_DNA-bd_dom_sf"/>
</dbReference>
<dbReference type="Gene3D" id="1.10.260.40">
    <property type="entry name" value="lambda repressor-like DNA-binding domains"/>
    <property type="match status" value="1"/>
</dbReference>
<dbReference type="AlphaFoldDB" id="A0A5B1BMH9"/>
<accession>A0A5B1BMH9</accession>
<dbReference type="EMBL" id="VTZN01000072">
    <property type="protein sequence ID" value="KAA1249807.1"/>
    <property type="molecule type" value="Genomic_DNA"/>
</dbReference>
<dbReference type="InterPro" id="IPR001387">
    <property type="entry name" value="Cro/C1-type_HTH"/>
</dbReference>
<comment type="caution">
    <text evidence="2">The sequence shown here is derived from an EMBL/GenBank/DDBJ whole genome shotgun (WGS) entry which is preliminary data.</text>
</comment>
<evidence type="ECO:0000313" key="3">
    <source>
        <dbReference type="Proteomes" id="UP000324701"/>
    </source>
</evidence>
<evidence type="ECO:0000313" key="2">
    <source>
        <dbReference type="EMBL" id="KAA1249807.1"/>
    </source>
</evidence>
<dbReference type="OrthoDB" id="4752614at2"/>
<feature type="domain" description="HTH cro/C1-type" evidence="1">
    <location>
        <begin position="39"/>
        <end position="74"/>
    </location>
</feature>
<dbReference type="RefSeq" id="WP_149654353.1">
    <property type="nucleotide sequence ID" value="NZ_VTZN01000072.1"/>
</dbReference>
<dbReference type="PROSITE" id="PS50943">
    <property type="entry name" value="HTH_CROC1"/>
    <property type="match status" value="1"/>
</dbReference>
<organism evidence="2 3">
    <name type="scientific">Mycobacterium simiae</name>
    <name type="common">Mycobacterium habana</name>
    <dbReference type="NCBI Taxonomy" id="1784"/>
    <lineage>
        <taxon>Bacteria</taxon>
        <taxon>Bacillati</taxon>
        <taxon>Actinomycetota</taxon>
        <taxon>Actinomycetes</taxon>
        <taxon>Mycobacteriales</taxon>
        <taxon>Mycobacteriaceae</taxon>
        <taxon>Mycobacterium</taxon>
        <taxon>Mycobacterium simiae complex</taxon>
    </lineage>
</organism>
<dbReference type="GO" id="GO:0003677">
    <property type="term" value="F:DNA binding"/>
    <property type="evidence" value="ECO:0007669"/>
    <property type="project" value="InterPro"/>
</dbReference>
<sequence length="181" mass="20100">MNTWESDHAAAIGRKVRDLRGKQSAAWLSEKTEELGLKLTRQTITDLENGRRRYVTTAELVILAAALDVPAVALVYPDLPDGNVEVLPGQHVSATVALLRFTGEKDSSPASDLGRLAQLSRERFDKQIRHKVANEFLDERLKSATDDEVAEQIFAVIDKAEGLRDLERRIREIPGSVIDDA</sequence>
<protein>
    <recommendedName>
        <fullName evidence="1">HTH cro/C1-type domain-containing protein</fullName>
    </recommendedName>
</protein>